<sequence length="97" mass="10510">MRTNGVSFTAAVCWLSFWLGAVLSGAAWLYARFQQVPFIEGLANGLMNVTSPDSTVALLLALGLMLLVIGVIFVPLFYLTVAVQGLIRVLTLKPIRI</sequence>
<name>A0A2X4UU64_9GAMM</name>
<feature type="transmembrane region" description="Helical" evidence="1">
    <location>
        <begin position="55"/>
        <end position="79"/>
    </location>
</feature>
<gene>
    <name evidence="2" type="ORF">NCTC12151_02545</name>
</gene>
<evidence type="ECO:0000313" key="3">
    <source>
        <dbReference type="Proteomes" id="UP000249005"/>
    </source>
</evidence>
<dbReference type="Proteomes" id="UP000249005">
    <property type="component" value="Chromosome 1"/>
</dbReference>
<evidence type="ECO:0000313" key="2">
    <source>
        <dbReference type="EMBL" id="SQI42341.1"/>
    </source>
</evidence>
<accession>A0A2X4UU64</accession>
<dbReference type="KEGG" id="lri:NCTC12151_02545"/>
<dbReference type="EMBL" id="LS483470">
    <property type="protein sequence ID" value="SQI42341.1"/>
    <property type="molecule type" value="Genomic_DNA"/>
</dbReference>
<keyword evidence="1" id="KW-0472">Membrane</keyword>
<keyword evidence="1" id="KW-0812">Transmembrane</keyword>
<protein>
    <submittedName>
        <fullName evidence="2">Uncharacterized protein</fullName>
    </submittedName>
</protein>
<dbReference type="AlphaFoldDB" id="A0A2X4UU64"/>
<proteinExistence type="predicted"/>
<organism evidence="2 3">
    <name type="scientific">Leminorella richardii</name>
    <dbReference type="NCBI Taxonomy" id="158841"/>
    <lineage>
        <taxon>Bacteria</taxon>
        <taxon>Pseudomonadati</taxon>
        <taxon>Pseudomonadota</taxon>
        <taxon>Gammaproteobacteria</taxon>
        <taxon>Enterobacterales</taxon>
        <taxon>Budviciaceae</taxon>
        <taxon>Leminorella</taxon>
    </lineage>
</organism>
<dbReference type="OrthoDB" id="6463824at2"/>
<evidence type="ECO:0000256" key="1">
    <source>
        <dbReference type="SAM" id="Phobius"/>
    </source>
</evidence>
<reference evidence="2 3" key="1">
    <citation type="submission" date="2018-06" db="EMBL/GenBank/DDBJ databases">
        <authorList>
            <consortium name="Pathogen Informatics"/>
            <person name="Doyle S."/>
        </authorList>
    </citation>
    <scope>NUCLEOTIDE SEQUENCE [LARGE SCALE GENOMIC DNA]</scope>
    <source>
        <strain evidence="2 3">NCTC12151</strain>
    </source>
</reference>
<keyword evidence="1" id="KW-1133">Transmembrane helix</keyword>
<keyword evidence="3" id="KW-1185">Reference proteome</keyword>
<dbReference type="RefSeq" id="WP_111740976.1">
    <property type="nucleotide sequence ID" value="NZ_LR698987.1"/>
</dbReference>